<feature type="region of interest" description="Disordered" evidence="1">
    <location>
        <begin position="305"/>
        <end position="348"/>
    </location>
</feature>
<dbReference type="Gramene" id="PNT72344">
    <property type="protein sequence ID" value="PNT72344"/>
    <property type="gene ID" value="BRADI_2g42923v3"/>
</dbReference>
<dbReference type="Proteomes" id="UP000008810">
    <property type="component" value="Chromosome 2"/>
</dbReference>
<dbReference type="EnsemblPlants" id="PNT72344">
    <property type="protein sequence ID" value="PNT72344"/>
    <property type="gene ID" value="BRADI_2g42923v3"/>
</dbReference>
<dbReference type="InterPro" id="IPR053253">
    <property type="entry name" value="Sex_diff_modulator"/>
</dbReference>
<accession>A0A2K2DDI5</accession>
<evidence type="ECO:0000313" key="4">
    <source>
        <dbReference type="Proteomes" id="UP000008810"/>
    </source>
</evidence>
<evidence type="ECO:0000313" key="3">
    <source>
        <dbReference type="EnsemblPlants" id="PNT72344"/>
    </source>
</evidence>
<name>A0A2K2DDI5_BRADI</name>
<dbReference type="AlphaFoldDB" id="A0A2K2DDI5"/>
<dbReference type="InParanoid" id="A0A2K2DDI5"/>
<dbReference type="EMBL" id="CM000881">
    <property type="protein sequence ID" value="PNT72344.1"/>
    <property type="molecule type" value="Genomic_DNA"/>
</dbReference>
<evidence type="ECO:0000256" key="1">
    <source>
        <dbReference type="SAM" id="MobiDB-lite"/>
    </source>
</evidence>
<keyword evidence="4" id="KW-1185">Reference proteome</keyword>
<evidence type="ECO:0000313" key="2">
    <source>
        <dbReference type="EMBL" id="PNT72344.1"/>
    </source>
</evidence>
<dbReference type="PANTHER" id="PTHR33087:SF49">
    <property type="entry name" value="DUF4283 DOMAIN-CONTAINING PROTEIN"/>
    <property type="match status" value="1"/>
</dbReference>
<reference evidence="2" key="2">
    <citation type="submission" date="2017-06" db="EMBL/GenBank/DDBJ databases">
        <title>WGS assembly of Brachypodium distachyon.</title>
        <authorList>
            <consortium name="The International Brachypodium Initiative"/>
            <person name="Lucas S."/>
            <person name="Harmon-Smith M."/>
            <person name="Lail K."/>
            <person name="Tice H."/>
            <person name="Grimwood J."/>
            <person name="Bruce D."/>
            <person name="Barry K."/>
            <person name="Shu S."/>
            <person name="Lindquist E."/>
            <person name="Wang M."/>
            <person name="Pitluck S."/>
            <person name="Vogel J.P."/>
            <person name="Garvin D.F."/>
            <person name="Mockler T.C."/>
            <person name="Schmutz J."/>
            <person name="Rokhsar D."/>
            <person name="Bevan M.W."/>
        </authorList>
    </citation>
    <scope>NUCLEOTIDE SEQUENCE</scope>
    <source>
        <strain evidence="2">Bd21</strain>
    </source>
</reference>
<dbReference type="PANTHER" id="PTHR33087">
    <property type="entry name" value="OS07G0539200 PROTEIN"/>
    <property type="match status" value="1"/>
</dbReference>
<dbReference type="OrthoDB" id="696013at2759"/>
<protein>
    <submittedName>
        <fullName evidence="2 3">Uncharacterized protein</fullName>
    </submittedName>
</protein>
<gene>
    <name evidence="2" type="ORF">BRADI_2g42923v3</name>
</gene>
<reference evidence="2 3" key="1">
    <citation type="journal article" date="2010" name="Nature">
        <title>Genome sequencing and analysis of the model grass Brachypodium distachyon.</title>
        <authorList>
            <consortium name="International Brachypodium Initiative"/>
        </authorList>
    </citation>
    <scope>NUCLEOTIDE SEQUENCE [LARGE SCALE GENOMIC DNA]</scope>
    <source>
        <strain evidence="2 3">Bd21</strain>
    </source>
</reference>
<sequence>MVCFIFVDNDGTDNSKDIIVDRLDSRTHARDNTRLFSCWVWCWSLDRIPSQQTFTVFPEGAKRVEEMDGYSPPRRQIAPPPEGTHFNALIHIDLVEDWTDVEGRPSSSSVESPPYPALQPYLWYDNTPDGEESPVPPLHAAMMTATTPTASAGHGATRCCNAAMAPRPLLPPLAASKARITGAALRSTIVNPPPPPPTASVQAPLLSLPPPPPLPATGPLPPRMFAPAVITPPPPPPAPVEVTPMPVAPASPTGSSSASSEDLLAELMASEQFEDLCWPLRGMDPMAAEFDTYCTKVVASPLSFPTSSDVAPVSEKPGLGSAGTFSPSPLRLPSPAGGGRAPATNDAPIHASTDMIVPDLAAPDDVAATDGVIRALFAVPPSSLLGASPPPRPQPAKELSAATPRHSAHQAGKPSSTPVAQRATIRLAKELAVIDADDPRPDTAAAALLQRFKEPLSTVDVDGLAVLTRIDRDALHRAAGQASTTSAASQAT</sequence>
<proteinExistence type="predicted"/>
<reference evidence="3" key="3">
    <citation type="submission" date="2018-08" db="UniProtKB">
        <authorList>
            <consortium name="EnsemblPlants"/>
        </authorList>
    </citation>
    <scope>IDENTIFICATION</scope>
    <source>
        <strain evidence="3">cv. Bd21</strain>
    </source>
</reference>
<organism evidence="2">
    <name type="scientific">Brachypodium distachyon</name>
    <name type="common">Purple false brome</name>
    <name type="synonym">Trachynia distachya</name>
    <dbReference type="NCBI Taxonomy" id="15368"/>
    <lineage>
        <taxon>Eukaryota</taxon>
        <taxon>Viridiplantae</taxon>
        <taxon>Streptophyta</taxon>
        <taxon>Embryophyta</taxon>
        <taxon>Tracheophyta</taxon>
        <taxon>Spermatophyta</taxon>
        <taxon>Magnoliopsida</taxon>
        <taxon>Liliopsida</taxon>
        <taxon>Poales</taxon>
        <taxon>Poaceae</taxon>
        <taxon>BOP clade</taxon>
        <taxon>Pooideae</taxon>
        <taxon>Stipodae</taxon>
        <taxon>Brachypodieae</taxon>
        <taxon>Brachypodium</taxon>
    </lineage>
</organism>
<feature type="region of interest" description="Disordered" evidence="1">
    <location>
        <begin position="383"/>
        <end position="419"/>
    </location>
</feature>